<dbReference type="PANTHER" id="PTHR43166">
    <property type="entry name" value="AMINO ACID IMPORT ATP-BINDING PROTEIN"/>
    <property type="match status" value="1"/>
</dbReference>
<dbReference type="GO" id="GO:0015424">
    <property type="term" value="F:ABC-type amino acid transporter activity"/>
    <property type="evidence" value="ECO:0007669"/>
    <property type="project" value="InterPro"/>
</dbReference>
<dbReference type="InterPro" id="IPR017871">
    <property type="entry name" value="ABC_transporter-like_CS"/>
</dbReference>
<dbReference type="OrthoDB" id="9802264at2"/>
<dbReference type="AlphaFoldDB" id="A0A1Y0EI45"/>
<keyword evidence="7" id="KW-1185">Reference proteome</keyword>
<dbReference type="GO" id="GO:0016887">
    <property type="term" value="F:ATP hydrolysis activity"/>
    <property type="evidence" value="ECO:0007669"/>
    <property type="project" value="InterPro"/>
</dbReference>
<evidence type="ECO:0000313" key="6">
    <source>
        <dbReference type="EMBL" id="ARU03081.1"/>
    </source>
</evidence>
<dbReference type="InterPro" id="IPR050086">
    <property type="entry name" value="MetN_ABC_transporter-like"/>
</dbReference>
<dbReference type="Proteomes" id="UP000195273">
    <property type="component" value="Chromosome"/>
</dbReference>
<dbReference type="SMART" id="SM00382">
    <property type="entry name" value="AAA"/>
    <property type="match status" value="1"/>
</dbReference>
<organism evidence="6 7">
    <name type="scientific">Yoonia vestfoldensis</name>
    <dbReference type="NCBI Taxonomy" id="245188"/>
    <lineage>
        <taxon>Bacteria</taxon>
        <taxon>Pseudomonadati</taxon>
        <taxon>Pseudomonadota</taxon>
        <taxon>Alphaproteobacteria</taxon>
        <taxon>Rhodobacterales</taxon>
        <taxon>Paracoccaceae</taxon>
        <taxon>Yoonia</taxon>
    </lineage>
</organism>
<dbReference type="PIRSF" id="PIRSF039085">
    <property type="entry name" value="ABC_ATPase_HisP"/>
    <property type="match status" value="1"/>
</dbReference>
<dbReference type="InterPro" id="IPR003439">
    <property type="entry name" value="ABC_transporter-like_ATP-bd"/>
</dbReference>
<dbReference type="SUPFAM" id="SSF52540">
    <property type="entry name" value="P-loop containing nucleoside triphosphate hydrolases"/>
    <property type="match status" value="1"/>
</dbReference>
<sequence>MTTPMIEIDSVTKYFGDKLVLDRVSLRIAPHEVVCLIGASGSGKSTLLRCVNRLVDHDYGTIRLDGVPVDDPAFGKTGLQKRVAIVFQSYNLFPHMNVLDNITLAPRRVQGQSRAEVEDRGREVLARFGMAGFAASYPEQLSGGQQQRIAIARALMTRPDVLLLDEITAALDPELVGEVLAIIRGLKDEGMTMMIVTHEMGFARDCADRVAFLDGGVILEQDTPDRLFGTPQEPRTKAFLQRIIASGRL</sequence>
<accession>A0A1Y0EI45</accession>
<dbReference type="STRING" id="1122181.GCA_000382265_02597"/>
<evidence type="ECO:0000259" key="5">
    <source>
        <dbReference type="PROSITE" id="PS50893"/>
    </source>
</evidence>
<evidence type="ECO:0000256" key="3">
    <source>
        <dbReference type="ARBA" id="ARBA00022741"/>
    </source>
</evidence>
<dbReference type="PANTHER" id="PTHR43166:SF4">
    <property type="entry name" value="PHOSPHONATES IMPORT ATP-BINDING PROTEIN PHNC"/>
    <property type="match status" value="1"/>
</dbReference>
<dbReference type="EMBL" id="CP021431">
    <property type="protein sequence ID" value="ARU03081.1"/>
    <property type="molecule type" value="Genomic_DNA"/>
</dbReference>
<dbReference type="GO" id="GO:0005524">
    <property type="term" value="F:ATP binding"/>
    <property type="evidence" value="ECO:0007669"/>
    <property type="project" value="UniProtKB-KW"/>
</dbReference>
<dbReference type="InterPro" id="IPR030679">
    <property type="entry name" value="ABC_ATPase_HisP-typ"/>
</dbReference>
<dbReference type="InterPro" id="IPR027417">
    <property type="entry name" value="P-loop_NTPase"/>
</dbReference>
<gene>
    <name evidence="6" type="primary">glnQ</name>
    <name evidence="6" type="ORF">LOKVESSMR4R_03816</name>
</gene>
<dbReference type="InterPro" id="IPR003593">
    <property type="entry name" value="AAA+_ATPase"/>
</dbReference>
<dbReference type="KEGG" id="lvs:LOKVESSMR4R_03816"/>
<dbReference type="Pfam" id="PF00005">
    <property type="entry name" value="ABC_tran"/>
    <property type="match status" value="1"/>
</dbReference>
<protein>
    <submittedName>
        <fullName evidence="6">Glutamine transport ATP-binding protein GlnQ</fullName>
    </submittedName>
</protein>
<dbReference type="CDD" id="cd03262">
    <property type="entry name" value="ABC_HisP_GlnQ"/>
    <property type="match status" value="1"/>
</dbReference>
<keyword evidence="3" id="KW-0547">Nucleotide-binding</keyword>
<feature type="domain" description="ABC transporter" evidence="5">
    <location>
        <begin position="6"/>
        <end position="240"/>
    </location>
</feature>
<reference evidence="6 7" key="1">
    <citation type="submission" date="2017-05" db="EMBL/GenBank/DDBJ databases">
        <title>Genome Sequence of Loktanella vestfoldensis Strain SMR4r Isolated from a Culture of the Diatom Skeletonema marinoi.</title>
        <authorList>
            <person name="Topel M."/>
            <person name="Pinder M.I.M."/>
            <person name="Johansson O.N."/>
            <person name="Kourtchenko O."/>
            <person name="Godhe A."/>
            <person name="Clarke A.K."/>
        </authorList>
    </citation>
    <scope>NUCLEOTIDE SEQUENCE [LARGE SCALE GENOMIC DNA]</scope>
    <source>
        <strain evidence="6 7">SMR4r</strain>
    </source>
</reference>
<keyword evidence="2" id="KW-0813">Transport</keyword>
<proteinExistence type="inferred from homology"/>
<comment type="similarity">
    <text evidence="1">Belongs to the ABC transporter superfamily.</text>
</comment>
<evidence type="ECO:0000256" key="2">
    <source>
        <dbReference type="ARBA" id="ARBA00022448"/>
    </source>
</evidence>
<dbReference type="PROSITE" id="PS00211">
    <property type="entry name" value="ABC_TRANSPORTER_1"/>
    <property type="match status" value="1"/>
</dbReference>
<dbReference type="Gene3D" id="3.40.50.300">
    <property type="entry name" value="P-loop containing nucleotide triphosphate hydrolases"/>
    <property type="match status" value="1"/>
</dbReference>
<evidence type="ECO:0000256" key="1">
    <source>
        <dbReference type="ARBA" id="ARBA00005417"/>
    </source>
</evidence>
<dbReference type="PROSITE" id="PS50893">
    <property type="entry name" value="ABC_TRANSPORTER_2"/>
    <property type="match status" value="1"/>
</dbReference>
<name>A0A1Y0EI45_9RHOB</name>
<dbReference type="RefSeq" id="WP_087212101.1">
    <property type="nucleotide sequence ID" value="NZ_CP021431.1"/>
</dbReference>
<keyword evidence="4 6" id="KW-0067">ATP-binding</keyword>
<evidence type="ECO:0000256" key="4">
    <source>
        <dbReference type="ARBA" id="ARBA00022840"/>
    </source>
</evidence>
<evidence type="ECO:0000313" key="7">
    <source>
        <dbReference type="Proteomes" id="UP000195273"/>
    </source>
</evidence>